<dbReference type="GO" id="GO:0005524">
    <property type="term" value="F:ATP binding"/>
    <property type="evidence" value="ECO:0007669"/>
    <property type="project" value="InterPro"/>
</dbReference>
<dbReference type="PROSITE" id="PS50011">
    <property type="entry name" value="PROTEIN_KINASE_DOM"/>
    <property type="match status" value="1"/>
</dbReference>
<dbReference type="InterPro" id="IPR008266">
    <property type="entry name" value="Tyr_kinase_AS"/>
</dbReference>
<keyword evidence="3" id="KW-0418">Kinase</keyword>
<dbReference type="InterPro" id="IPR001245">
    <property type="entry name" value="Ser-Thr/Tyr_kinase_cat_dom"/>
</dbReference>
<dbReference type="PRINTS" id="PR00109">
    <property type="entry name" value="TYRKINASE"/>
</dbReference>
<feature type="region of interest" description="Disordered" evidence="1">
    <location>
        <begin position="254"/>
        <end position="295"/>
    </location>
</feature>
<protein>
    <submittedName>
        <fullName evidence="3">Kinase-like protein</fullName>
    </submittedName>
</protein>
<sequence length="329" mass="36806">MAISIERYTNQPVAVKYMRHFLRGSGAHRQRLRFLREALVWRDLHHPFILPLLGIDNESFPLSLCLVSPWMEHGTVVKYLNEHGRKDVDRLLFEIAQGLEYLHSRNIVHGDLRGANILIGPEHHACLTDFGLSVFSNASSSMRTSTRAGCIYWMAPELIDPDRFGLAGKFVRTPASDIYAFACVCYELYVGKAPFANLAEPTALLRIVNGGRATRPHPADVTFPDELWDQINSCWVETPSLRPTINEVVEDISRDAESTSVTRPPNLAHNSPDESQSDTQSLFAFPSESEPNPVRMPMGIAHGHVPMGTHGHVLQDRSIHPAGWVYPVG</sequence>
<dbReference type="OrthoDB" id="4062651at2759"/>
<dbReference type="PANTHER" id="PTHR44329">
    <property type="entry name" value="SERINE/THREONINE-PROTEIN KINASE TNNI3K-RELATED"/>
    <property type="match status" value="1"/>
</dbReference>
<evidence type="ECO:0000313" key="4">
    <source>
        <dbReference type="Proteomes" id="UP000636479"/>
    </source>
</evidence>
<evidence type="ECO:0000256" key="1">
    <source>
        <dbReference type="SAM" id="MobiDB-lite"/>
    </source>
</evidence>
<dbReference type="AlphaFoldDB" id="A0A8H6TI34"/>
<dbReference type="Proteomes" id="UP000636479">
    <property type="component" value="Unassembled WGS sequence"/>
</dbReference>
<dbReference type="PANTHER" id="PTHR44329:SF214">
    <property type="entry name" value="PROTEIN KINASE DOMAIN-CONTAINING PROTEIN"/>
    <property type="match status" value="1"/>
</dbReference>
<feature type="domain" description="Protein kinase" evidence="2">
    <location>
        <begin position="1"/>
        <end position="254"/>
    </location>
</feature>
<reference evidence="3" key="1">
    <citation type="submission" date="2020-05" db="EMBL/GenBank/DDBJ databases">
        <title>Mycena genomes resolve the evolution of fungal bioluminescence.</title>
        <authorList>
            <person name="Tsai I.J."/>
        </authorList>
    </citation>
    <scope>NUCLEOTIDE SEQUENCE</scope>
    <source>
        <strain evidence="3">171206Taipei</strain>
    </source>
</reference>
<dbReference type="SUPFAM" id="SSF56112">
    <property type="entry name" value="Protein kinase-like (PK-like)"/>
    <property type="match status" value="1"/>
</dbReference>
<evidence type="ECO:0000313" key="3">
    <source>
        <dbReference type="EMBL" id="KAF7316135.1"/>
    </source>
</evidence>
<proteinExistence type="predicted"/>
<dbReference type="InterPro" id="IPR051681">
    <property type="entry name" value="Ser/Thr_Kinases-Pseudokinases"/>
</dbReference>
<keyword evidence="3" id="KW-0808">Transferase</keyword>
<dbReference type="Gene3D" id="1.10.510.10">
    <property type="entry name" value="Transferase(Phosphotransferase) domain 1"/>
    <property type="match status" value="1"/>
</dbReference>
<dbReference type="GeneID" id="59340764"/>
<name>A0A8H6TI34_9AGAR</name>
<dbReference type="InterPro" id="IPR011009">
    <property type="entry name" value="Kinase-like_dom_sf"/>
</dbReference>
<organism evidence="3 4">
    <name type="scientific">Mycena indigotica</name>
    <dbReference type="NCBI Taxonomy" id="2126181"/>
    <lineage>
        <taxon>Eukaryota</taxon>
        <taxon>Fungi</taxon>
        <taxon>Dikarya</taxon>
        <taxon>Basidiomycota</taxon>
        <taxon>Agaricomycotina</taxon>
        <taxon>Agaricomycetes</taxon>
        <taxon>Agaricomycetidae</taxon>
        <taxon>Agaricales</taxon>
        <taxon>Marasmiineae</taxon>
        <taxon>Mycenaceae</taxon>
        <taxon>Mycena</taxon>
    </lineage>
</organism>
<dbReference type="RefSeq" id="XP_037226158.1">
    <property type="nucleotide sequence ID" value="XM_037358248.1"/>
</dbReference>
<dbReference type="Pfam" id="PF07714">
    <property type="entry name" value="PK_Tyr_Ser-Thr"/>
    <property type="match status" value="1"/>
</dbReference>
<feature type="compositionally biased region" description="Polar residues" evidence="1">
    <location>
        <begin position="273"/>
        <end position="282"/>
    </location>
</feature>
<dbReference type="GO" id="GO:0004674">
    <property type="term" value="F:protein serine/threonine kinase activity"/>
    <property type="evidence" value="ECO:0007669"/>
    <property type="project" value="TreeGrafter"/>
</dbReference>
<comment type="caution">
    <text evidence="3">The sequence shown here is derived from an EMBL/GenBank/DDBJ whole genome shotgun (WGS) entry which is preliminary data.</text>
</comment>
<gene>
    <name evidence="3" type="ORF">MIND_00131600</name>
</gene>
<keyword evidence="4" id="KW-1185">Reference proteome</keyword>
<dbReference type="InterPro" id="IPR000719">
    <property type="entry name" value="Prot_kinase_dom"/>
</dbReference>
<dbReference type="PROSITE" id="PS00109">
    <property type="entry name" value="PROTEIN_KINASE_TYR"/>
    <property type="match status" value="1"/>
</dbReference>
<dbReference type="EMBL" id="JACAZF010000001">
    <property type="protein sequence ID" value="KAF7316135.1"/>
    <property type="molecule type" value="Genomic_DNA"/>
</dbReference>
<evidence type="ECO:0000259" key="2">
    <source>
        <dbReference type="PROSITE" id="PS50011"/>
    </source>
</evidence>
<accession>A0A8H6TI34</accession>